<evidence type="ECO:0000313" key="4">
    <source>
        <dbReference type="Proteomes" id="UP000004283"/>
    </source>
</evidence>
<dbReference type="InterPro" id="IPR014729">
    <property type="entry name" value="Rossmann-like_a/b/a_fold"/>
</dbReference>
<dbReference type="AlphaFoldDB" id="C2KJ34"/>
<feature type="domain" description="UspA" evidence="2">
    <location>
        <begin position="9"/>
        <end position="150"/>
    </location>
</feature>
<gene>
    <name evidence="3" type="ORF">HMPREF0555_0650</name>
</gene>
<protein>
    <submittedName>
        <fullName evidence="3">Universal stress family protein</fullName>
    </submittedName>
</protein>
<comment type="similarity">
    <text evidence="1">Belongs to the universal stress protein A family.</text>
</comment>
<evidence type="ECO:0000259" key="2">
    <source>
        <dbReference type="Pfam" id="PF00582"/>
    </source>
</evidence>
<dbReference type="Proteomes" id="UP000004283">
    <property type="component" value="Unassembled WGS sequence"/>
</dbReference>
<proteinExistence type="inferred from homology"/>
<dbReference type="EMBL" id="ACKV01000031">
    <property type="protein sequence ID" value="EEJ42753.1"/>
    <property type="molecule type" value="Genomic_DNA"/>
</dbReference>
<comment type="caution">
    <text evidence="3">The sequence shown here is derived from an EMBL/GenBank/DDBJ whole genome shotgun (WGS) entry which is preliminary data.</text>
</comment>
<dbReference type="SUPFAM" id="SSF52402">
    <property type="entry name" value="Adenine nucleotide alpha hydrolases-like"/>
    <property type="match status" value="1"/>
</dbReference>
<dbReference type="RefSeq" id="WP_002814780.1">
    <property type="nucleotide sequence ID" value="NZ_GG693383.1"/>
</dbReference>
<dbReference type="Pfam" id="PF00582">
    <property type="entry name" value="Usp"/>
    <property type="match status" value="1"/>
</dbReference>
<organism evidence="3 4">
    <name type="scientific">Leuconostoc mesenteroides subsp. cremoris ATCC 19254</name>
    <dbReference type="NCBI Taxonomy" id="586220"/>
    <lineage>
        <taxon>Bacteria</taxon>
        <taxon>Bacillati</taxon>
        <taxon>Bacillota</taxon>
        <taxon>Bacilli</taxon>
        <taxon>Lactobacillales</taxon>
        <taxon>Lactobacillaceae</taxon>
        <taxon>Leuconostoc</taxon>
    </lineage>
</organism>
<accession>C2KJ34</accession>
<dbReference type="HOGENOM" id="CLU_049301_16_0_9"/>
<feature type="non-terminal residue" evidence="3">
    <location>
        <position position="1"/>
    </location>
</feature>
<dbReference type="InterPro" id="IPR006015">
    <property type="entry name" value="Universal_stress_UspA"/>
</dbReference>
<dbReference type="Gene3D" id="3.40.50.620">
    <property type="entry name" value="HUPs"/>
    <property type="match status" value="1"/>
</dbReference>
<evidence type="ECO:0000313" key="3">
    <source>
        <dbReference type="EMBL" id="EEJ42753.1"/>
    </source>
</evidence>
<evidence type="ECO:0000256" key="1">
    <source>
        <dbReference type="ARBA" id="ARBA00008791"/>
    </source>
</evidence>
<name>C2KJ34_LEUMC</name>
<dbReference type="InterPro" id="IPR006016">
    <property type="entry name" value="UspA"/>
</dbReference>
<dbReference type="PANTHER" id="PTHR46268">
    <property type="entry name" value="STRESS RESPONSE PROTEIN NHAX"/>
    <property type="match status" value="1"/>
</dbReference>
<sequence>DYIREEALMISRIVVAIDGSEAAQRAVDFSVELAKKFDARIDIVNVIQYPTITYYDSDQSFYDSLVQRMTNTASAKLDEAAAVVKDAEIAVDTHVLQGDARFVLADQVPEQLSPDLIVMGKTGTNIVMRVFMGSTARYVSEHAETSVLLVQ</sequence>
<dbReference type="CDD" id="cd00293">
    <property type="entry name" value="USP-like"/>
    <property type="match status" value="1"/>
</dbReference>
<dbReference type="PRINTS" id="PR01438">
    <property type="entry name" value="UNVRSLSTRESS"/>
</dbReference>
<reference evidence="3 4" key="1">
    <citation type="submission" date="2009-04" db="EMBL/GenBank/DDBJ databases">
        <authorList>
            <person name="Qin X."/>
            <person name="Bachman B."/>
            <person name="Battles P."/>
            <person name="Bell A."/>
            <person name="Bess C."/>
            <person name="Bickham C."/>
            <person name="Chaboub L."/>
            <person name="Chen D."/>
            <person name="Coyle M."/>
            <person name="Deiros D.R."/>
            <person name="Dinh H."/>
            <person name="Forbes L."/>
            <person name="Fowler G."/>
            <person name="Francisco L."/>
            <person name="Fu Q."/>
            <person name="Gubbala S."/>
            <person name="Hale W."/>
            <person name="Han Y."/>
            <person name="Hemphill L."/>
            <person name="Highlander S.K."/>
            <person name="Hirani K."/>
            <person name="Hogues M."/>
            <person name="Jackson L."/>
            <person name="Jakkamsetti A."/>
            <person name="Javaid M."/>
            <person name="Jiang H."/>
            <person name="Korchina V."/>
            <person name="Kovar C."/>
            <person name="Lara F."/>
            <person name="Lee S."/>
            <person name="Mata R."/>
            <person name="Mathew T."/>
            <person name="Moen C."/>
            <person name="Morales K."/>
            <person name="Munidasa M."/>
            <person name="Nazareth L."/>
            <person name="Ngo R."/>
            <person name="Nguyen L."/>
            <person name="Okwuonu G."/>
            <person name="Ongeri F."/>
            <person name="Patil S."/>
            <person name="Petrosino J."/>
            <person name="Pham C."/>
            <person name="Pham P."/>
            <person name="Pu L.-L."/>
            <person name="Puazo M."/>
            <person name="Raj R."/>
            <person name="Reid J."/>
            <person name="Rouhana J."/>
            <person name="Saada N."/>
            <person name="Shang Y."/>
            <person name="Simmons D."/>
            <person name="Thornton R."/>
            <person name="Warren J."/>
            <person name="Weissenberger G."/>
            <person name="Zhang J."/>
            <person name="Zhang L."/>
            <person name="Zhou C."/>
            <person name="Zhu D."/>
            <person name="Muzny D."/>
            <person name="Worley K."/>
            <person name="Gibbs R."/>
        </authorList>
    </citation>
    <scope>NUCLEOTIDE SEQUENCE [LARGE SCALE GENOMIC DNA]</scope>
    <source>
        <strain evidence="3 4">ATCC 19254</strain>
    </source>
</reference>
<dbReference type="PANTHER" id="PTHR46268:SF15">
    <property type="entry name" value="UNIVERSAL STRESS PROTEIN HP_0031"/>
    <property type="match status" value="1"/>
</dbReference>